<keyword evidence="2" id="KW-0378">Hydrolase</keyword>
<sequence length="365" mass="39308">MKNRLIGRCVTVLAAGAAAVATLVASTGIASASGYQPRAAARDGVNALTGLYNRDTGLWNSTGWWNSANALTATIDYALATGDHRNNWVIDNTYKLNLDAQDGNFTNEYIDDTGWWALAWIRAYDLTGKKKYLETAAIDVDYMWSTHSDVCGGGVLWNRNKTYKNAVTNELMIKAAASLHNRLDGDQKYLAMATENWDWLMNSGMINSENMINDGLTDDCQNNGQTTWTYNQGIILGAAVELAEATGDDSYLTRAAELADASTKAPAIIKDGVLTEPCEADGGDCGADGPSFKGAYVRGLGELNAALDGRPYQDFLQTQAATAYAKDRTASDLYGVHWAGPISPITAATQHSAVEALIAPLWHAR</sequence>
<feature type="chain" id="PRO_5009264647" evidence="1">
    <location>
        <begin position="33"/>
        <end position="365"/>
    </location>
</feature>
<reference evidence="2 3" key="1">
    <citation type="submission" date="2016-10" db="EMBL/GenBank/DDBJ databases">
        <authorList>
            <person name="de Groot N.N."/>
        </authorList>
    </citation>
    <scope>NUCLEOTIDE SEQUENCE [LARGE SCALE GENOMIC DNA]</scope>
    <source>
        <strain evidence="2 3">DSM 21800</strain>
    </source>
</reference>
<dbReference type="InterPro" id="IPR005198">
    <property type="entry name" value="Glyco_hydro_76"/>
</dbReference>
<feature type="signal peptide" evidence="1">
    <location>
        <begin position="1"/>
        <end position="32"/>
    </location>
</feature>
<dbReference type="RefSeq" id="WP_091526917.1">
    <property type="nucleotide sequence ID" value="NZ_LT629772.1"/>
</dbReference>
<dbReference type="OrthoDB" id="2505409at2"/>
<keyword evidence="3" id="KW-1185">Reference proteome</keyword>
<dbReference type="GO" id="GO:0016787">
    <property type="term" value="F:hydrolase activity"/>
    <property type="evidence" value="ECO:0007669"/>
    <property type="project" value="UniProtKB-KW"/>
</dbReference>
<evidence type="ECO:0000256" key="1">
    <source>
        <dbReference type="SAM" id="SignalP"/>
    </source>
</evidence>
<dbReference type="GO" id="GO:0005975">
    <property type="term" value="P:carbohydrate metabolic process"/>
    <property type="evidence" value="ECO:0007669"/>
    <property type="project" value="InterPro"/>
</dbReference>
<accession>A0A1H1WM47</accession>
<organism evidence="2 3">
    <name type="scientific">Microlunatus soli</name>
    <dbReference type="NCBI Taxonomy" id="630515"/>
    <lineage>
        <taxon>Bacteria</taxon>
        <taxon>Bacillati</taxon>
        <taxon>Actinomycetota</taxon>
        <taxon>Actinomycetes</taxon>
        <taxon>Propionibacteriales</taxon>
        <taxon>Propionibacteriaceae</taxon>
        <taxon>Microlunatus</taxon>
    </lineage>
</organism>
<dbReference type="InterPro" id="IPR053169">
    <property type="entry name" value="MUG_Protein"/>
</dbReference>
<dbReference type="Gene3D" id="1.50.10.20">
    <property type="match status" value="1"/>
</dbReference>
<proteinExistence type="predicted"/>
<dbReference type="STRING" id="630515.SAMN04489812_3681"/>
<dbReference type="AlphaFoldDB" id="A0A1H1WM47"/>
<dbReference type="Pfam" id="PF03663">
    <property type="entry name" value="Glyco_hydro_76"/>
    <property type="match status" value="1"/>
</dbReference>
<evidence type="ECO:0000313" key="2">
    <source>
        <dbReference type="EMBL" id="SDS97219.1"/>
    </source>
</evidence>
<dbReference type="Proteomes" id="UP000199103">
    <property type="component" value="Chromosome I"/>
</dbReference>
<dbReference type="PANTHER" id="PTHR47791">
    <property type="entry name" value="MEIOTICALLY UP-REGULATED GENE 191 PROTEIN"/>
    <property type="match status" value="1"/>
</dbReference>
<protein>
    <submittedName>
        <fullName evidence="2">Glycosyl hydrolase family 76</fullName>
    </submittedName>
</protein>
<evidence type="ECO:0000313" key="3">
    <source>
        <dbReference type="Proteomes" id="UP000199103"/>
    </source>
</evidence>
<name>A0A1H1WM47_9ACTN</name>
<dbReference type="PANTHER" id="PTHR47791:SF3">
    <property type="entry name" value="MEIOTICALLY UP-REGULATED GENE 191 PROTEIN"/>
    <property type="match status" value="1"/>
</dbReference>
<keyword evidence="1" id="KW-0732">Signal</keyword>
<dbReference type="SUPFAM" id="SSF48208">
    <property type="entry name" value="Six-hairpin glycosidases"/>
    <property type="match status" value="1"/>
</dbReference>
<gene>
    <name evidence="2" type="ORF">SAMN04489812_3681</name>
</gene>
<dbReference type="InterPro" id="IPR008928">
    <property type="entry name" value="6-hairpin_glycosidase_sf"/>
</dbReference>
<dbReference type="EMBL" id="LT629772">
    <property type="protein sequence ID" value="SDS97219.1"/>
    <property type="molecule type" value="Genomic_DNA"/>
</dbReference>